<reference evidence="1" key="1">
    <citation type="journal article" date="2014" name="Front. Microbiol.">
        <title>High frequency of phylogenetically diverse reductive dehalogenase-homologous genes in deep subseafloor sedimentary metagenomes.</title>
        <authorList>
            <person name="Kawai M."/>
            <person name="Futagami T."/>
            <person name="Toyoda A."/>
            <person name="Takaki Y."/>
            <person name="Nishi S."/>
            <person name="Hori S."/>
            <person name="Arai W."/>
            <person name="Tsubouchi T."/>
            <person name="Morono Y."/>
            <person name="Uchiyama I."/>
            <person name="Ito T."/>
            <person name="Fujiyama A."/>
            <person name="Inagaki F."/>
            <person name="Takami H."/>
        </authorList>
    </citation>
    <scope>NUCLEOTIDE SEQUENCE</scope>
    <source>
        <strain evidence="1">Expedition CK06-06</strain>
    </source>
</reference>
<sequence length="129" mass="14737">VEDVDISFPKHVSVSCRLCLAIEGVLTEEYGDRYEIDHDTLVAGALLADVGKLIEIREVEGEYQWASMYQYLRHPFTGVGLCFKHDIPEAVMHIVATHSWEGDKFKRRPESIIFHHADFVDFDLTKSGQ</sequence>
<organism evidence="1">
    <name type="scientific">marine sediment metagenome</name>
    <dbReference type="NCBI Taxonomy" id="412755"/>
    <lineage>
        <taxon>unclassified sequences</taxon>
        <taxon>metagenomes</taxon>
        <taxon>ecological metagenomes</taxon>
    </lineage>
</organism>
<dbReference type="Gene3D" id="1.10.3210.10">
    <property type="entry name" value="Hypothetical protein af1432"/>
    <property type="match status" value="1"/>
</dbReference>
<dbReference type="AlphaFoldDB" id="X0S7Z4"/>
<gene>
    <name evidence="1" type="ORF">S01H1_18044</name>
</gene>
<dbReference type="SUPFAM" id="SSF109604">
    <property type="entry name" value="HD-domain/PDEase-like"/>
    <property type="match status" value="1"/>
</dbReference>
<name>X0S7Z4_9ZZZZ</name>
<accession>X0S7Z4</accession>
<proteinExistence type="predicted"/>
<evidence type="ECO:0008006" key="2">
    <source>
        <dbReference type="Google" id="ProtNLM"/>
    </source>
</evidence>
<dbReference type="EMBL" id="BARS01009617">
    <property type="protein sequence ID" value="GAF77168.1"/>
    <property type="molecule type" value="Genomic_DNA"/>
</dbReference>
<comment type="caution">
    <text evidence="1">The sequence shown here is derived from an EMBL/GenBank/DDBJ whole genome shotgun (WGS) entry which is preliminary data.</text>
</comment>
<feature type="non-terminal residue" evidence="1">
    <location>
        <position position="1"/>
    </location>
</feature>
<evidence type="ECO:0000313" key="1">
    <source>
        <dbReference type="EMBL" id="GAF77168.1"/>
    </source>
</evidence>
<protein>
    <recommendedName>
        <fullName evidence="2">HD domain-containing protein</fullName>
    </recommendedName>
</protein>